<name>A0AAD6VBU1_9AGAR</name>
<dbReference type="Pfam" id="PF18758">
    <property type="entry name" value="KDZ"/>
    <property type="match status" value="1"/>
</dbReference>
<evidence type="ECO:0000256" key="1">
    <source>
        <dbReference type="SAM" id="Coils"/>
    </source>
</evidence>
<keyword evidence="4" id="KW-1185">Reference proteome</keyword>
<protein>
    <recommendedName>
        <fullName evidence="5">CxC1-like cysteine cluster associated with KDZ transposases domain-containing protein</fullName>
    </recommendedName>
</protein>
<evidence type="ECO:0000313" key="4">
    <source>
        <dbReference type="Proteomes" id="UP001219525"/>
    </source>
</evidence>
<sequence length="1033" mass="117550">MSGGGRGRGKESRSSVPRPFNHSVHIPYPEAQHGRPGSRKRSSLNHPQAQQYDRVEHTAKKQRAAVATPAERRTLGDLQSGSGTHVEDEYEAAVLEGDIGMDIPGEGEVPLDPHRPNRFVGEMYAEYLVSHGRRRDRRNRNRGQLLVEGFEMQIEEIADAFEAWELWAEAHGIDARYQRPTDSMLQDERDIYVVDLFSSYYTRVPLVVGDGPFASTLVRQGLFPCSPYLATVVFTARTLNALYWLRLRCPRLGKQAFLRGINDMFGIAPRPYLQTQFSAAFDLFLRVKEIVRLRVAKELGRNEADWRLKNACPACLYKVEGEAPLDPPILVTMDGNNSLKRAERRETLVDESGQTIQGASVESIDHRPAPRDYYIPAEEVDRFSKERLAEMTAVMQDFLVDPQHEDNDKGCGEGWQNMKENVIRMARGIYAETGIFAAFCRHSACLLICDMIRSGELAKYGLSATYYLLCILGKFRLGYDIGCKFEKWVYSHPLCAEVAHLHGFDAVVGAFHGTGHKRLCQLLKMPIYTPGCGLEASENAESIFSKSNALAGTTRRATRFHRQQDIVEYFAHSDNFDVLANMTSFFHTRYRAAVEILSKAPQLRAAMEALGLNPDDRSVFTKWVEEEKTALGTLNHEPPEETLRMEYYKTLLDMSAAEAKVQEFLQAPVIFLPPVGDPGHRSARQKSRRRDLSRRQAIDRFDRLVAQVVHLEHLLDIGEGERWTNQSQEWSETAQLVDEHRYRKALDRLQVLVVSRLLQLSKANMVETGMIHPSLCLVRDNVPPGYKMRSHIRKAIQAASKQLKRALENYNKAVRELGDRPELTWEEIIEMDMLSDFDLLRLARDDIRDAAWTQPGAREAMDLHFKLLRAVEERTRLNVEIKRFVTWMKEEKDFLEHHQKRLVLEGRRARALQVQKYQLLQGRFYTIHRQRLEKLSSIQGFTGSIEPGVGLCPARRSVPPISTSPQAPEDVERALQQSAEAERDHGDDDGGAQDLDDDTDDEAEEEGFEAVLNVAEDAEHVSDDIEDVDTEQL</sequence>
<evidence type="ECO:0000313" key="3">
    <source>
        <dbReference type="EMBL" id="KAJ7206771.1"/>
    </source>
</evidence>
<dbReference type="PANTHER" id="PTHR33096">
    <property type="entry name" value="CXC2 DOMAIN-CONTAINING PROTEIN"/>
    <property type="match status" value="1"/>
</dbReference>
<proteinExistence type="predicted"/>
<gene>
    <name evidence="3" type="ORF">GGX14DRAFT_567848</name>
</gene>
<dbReference type="InterPro" id="IPR040521">
    <property type="entry name" value="KDZ"/>
</dbReference>
<evidence type="ECO:0008006" key="5">
    <source>
        <dbReference type="Google" id="ProtNLM"/>
    </source>
</evidence>
<keyword evidence="1" id="KW-0175">Coiled coil</keyword>
<feature type="compositionally biased region" description="Acidic residues" evidence="2">
    <location>
        <begin position="1024"/>
        <end position="1033"/>
    </location>
</feature>
<feature type="region of interest" description="Disordered" evidence="2">
    <location>
        <begin position="1"/>
        <end position="86"/>
    </location>
</feature>
<dbReference type="Proteomes" id="UP001219525">
    <property type="component" value="Unassembled WGS sequence"/>
</dbReference>
<evidence type="ECO:0000256" key="2">
    <source>
        <dbReference type="SAM" id="MobiDB-lite"/>
    </source>
</evidence>
<dbReference type="PANTHER" id="PTHR33096:SF1">
    <property type="entry name" value="CXC1-LIKE CYSTEINE CLUSTER ASSOCIATED WITH KDZ TRANSPOSASES DOMAIN-CONTAINING PROTEIN"/>
    <property type="match status" value="1"/>
</dbReference>
<feature type="compositionally biased region" description="Acidic residues" evidence="2">
    <location>
        <begin position="989"/>
        <end position="1008"/>
    </location>
</feature>
<comment type="caution">
    <text evidence="3">The sequence shown here is derived from an EMBL/GenBank/DDBJ whole genome shotgun (WGS) entry which is preliminary data.</text>
</comment>
<feature type="region of interest" description="Disordered" evidence="2">
    <location>
        <begin position="953"/>
        <end position="1033"/>
    </location>
</feature>
<reference evidence="3" key="1">
    <citation type="submission" date="2023-03" db="EMBL/GenBank/DDBJ databases">
        <title>Massive genome expansion in bonnet fungi (Mycena s.s.) driven by repeated elements and novel gene families across ecological guilds.</title>
        <authorList>
            <consortium name="Lawrence Berkeley National Laboratory"/>
            <person name="Harder C.B."/>
            <person name="Miyauchi S."/>
            <person name="Viragh M."/>
            <person name="Kuo A."/>
            <person name="Thoen E."/>
            <person name="Andreopoulos B."/>
            <person name="Lu D."/>
            <person name="Skrede I."/>
            <person name="Drula E."/>
            <person name="Henrissat B."/>
            <person name="Morin E."/>
            <person name="Kohler A."/>
            <person name="Barry K."/>
            <person name="LaButti K."/>
            <person name="Morin E."/>
            <person name="Salamov A."/>
            <person name="Lipzen A."/>
            <person name="Mereny Z."/>
            <person name="Hegedus B."/>
            <person name="Baldrian P."/>
            <person name="Stursova M."/>
            <person name="Weitz H."/>
            <person name="Taylor A."/>
            <person name="Grigoriev I.V."/>
            <person name="Nagy L.G."/>
            <person name="Martin F."/>
            <person name="Kauserud H."/>
        </authorList>
    </citation>
    <scope>NUCLEOTIDE SEQUENCE</scope>
    <source>
        <strain evidence="3">9144</strain>
    </source>
</reference>
<dbReference type="EMBL" id="JARJCW010000038">
    <property type="protein sequence ID" value="KAJ7206771.1"/>
    <property type="molecule type" value="Genomic_DNA"/>
</dbReference>
<feature type="coiled-coil region" evidence="1">
    <location>
        <begin position="789"/>
        <end position="820"/>
    </location>
</feature>
<organism evidence="3 4">
    <name type="scientific">Mycena pura</name>
    <dbReference type="NCBI Taxonomy" id="153505"/>
    <lineage>
        <taxon>Eukaryota</taxon>
        <taxon>Fungi</taxon>
        <taxon>Dikarya</taxon>
        <taxon>Basidiomycota</taxon>
        <taxon>Agaricomycotina</taxon>
        <taxon>Agaricomycetes</taxon>
        <taxon>Agaricomycetidae</taxon>
        <taxon>Agaricales</taxon>
        <taxon>Marasmiineae</taxon>
        <taxon>Mycenaceae</taxon>
        <taxon>Mycena</taxon>
    </lineage>
</organism>
<accession>A0AAD6VBU1</accession>
<dbReference type="AlphaFoldDB" id="A0AAD6VBU1"/>